<feature type="region of interest" description="Disordered" evidence="1">
    <location>
        <begin position="133"/>
        <end position="157"/>
    </location>
</feature>
<accession>A0A7S2UGI4</accession>
<dbReference type="GO" id="GO:0004672">
    <property type="term" value="F:protein kinase activity"/>
    <property type="evidence" value="ECO:0007669"/>
    <property type="project" value="InterPro"/>
</dbReference>
<feature type="domain" description="Protein kinase" evidence="2">
    <location>
        <begin position="157"/>
        <end position="563"/>
    </location>
</feature>
<protein>
    <recommendedName>
        <fullName evidence="2">Protein kinase domain-containing protein</fullName>
    </recommendedName>
</protein>
<evidence type="ECO:0000313" key="3">
    <source>
        <dbReference type="EMBL" id="CAD9817296.1"/>
    </source>
</evidence>
<dbReference type="PROSITE" id="PS50011">
    <property type="entry name" value="PROTEIN_KINASE_DOM"/>
    <property type="match status" value="1"/>
</dbReference>
<name>A0A7S2UGI4_9STRA</name>
<dbReference type="SUPFAM" id="SSF56112">
    <property type="entry name" value="Protein kinase-like (PK-like)"/>
    <property type="match status" value="1"/>
</dbReference>
<evidence type="ECO:0000256" key="1">
    <source>
        <dbReference type="SAM" id="MobiDB-lite"/>
    </source>
</evidence>
<dbReference type="InterPro" id="IPR000719">
    <property type="entry name" value="Prot_kinase_dom"/>
</dbReference>
<dbReference type="EMBL" id="HBHQ01013707">
    <property type="protein sequence ID" value="CAD9817296.1"/>
    <property type="molecule type" value="Transcribed_RNA"/>
</dbReference>
<dbReference type="AlphaFoldDB" id="A0A7S2UGI4"/>
<sequence length="567" mass="62807">MIYGIYVCIIVGVVFSHIVEPITAFSSSSAFIAGQKQISRNVVRPMGGRTQARWMNNNGWTSDFDDLVYDDDGDDEDDADAFKMPPGKTLTVTDLSGCEQRQFSLGYDVVLSSFAGKMGFEEVTDWEYYDNPGEEERNVVQPPPFDPSKPKRTRSSSGSVVRIFRGEFGGRLASTIRSKGLDVRLLFKEFSGKEAMDLARAEMSAVSAMQSSICSQANDAAKRGDWATSAASRYLMARVNGSTRDDDANLLQLMTLLKEKSKDTSFVSILGELNLSELLDDEGMDPNEWYRAMGVPAPKPGSIWIVYEYTGLSTLAGYARPPLARLESEPPRRGPFGNIMAPSPLPPWKERSRYVVQGILKGCLEAVANLHDSNLCHRSIGRNSIILGSVGMDKLEASSIYSIVPSRLRIKLADFGFSGSFDEFDEAFCARARGFKLYNIKAGVPSVDAIRFAMAEDLHALGFVFLGTLLTSLAEIPTSTYQTPATDEDSLQRLLVEIFSKDMDEFREYCDAEEIWSNVVDLLDENDGAGWDLLRALCFARETAAENPNQFQTARELLSNPLFKGQR</sequence>
<dbReference type="PANTHER" id="PTHR36796:SF1">
    <property type="entry name" value="PROTEIN KINASE SUPERFAMILY PROTEIN"/>
    <property type="match status" value="1"/>
</dbReference>
<dbReference type="PANTHER" id="PTHR36796">
    <property type="entry name" value="PROTEIN KINASE SUPERFAMILY PROTEIN"/>
    <property type="match status" value="1"/>
</dbReference>
<dbReference type="InterPro" id="IPR011009">
    <property type="entry name" value="Kinase-like_dom_sf"/>
</dbReference>
<organism evidence="3">
    <name type="scientific">Attheya septentrionalis</name>
    <dbReference type="NCBI Taxonomy" id="420275"/>
    <lineage>
        <taxon>Eukaryota</taxon>
        <taxon>Sar</taxon>
        <taxon>Stramenopiles</taxon>
        <taxon>Ochrophyta</taxon>
        <taxon>Bacillariophyta</taxon>
        <taxon>Coscinodiscophyceae</taxon>
        <taxon>Chaetocerotophycidae</taxon>
        <taxon>Chaetocerotales</taxon>
        <taxon>Attheyaceae</taxon>
        <taxon>Attheya</taxon>
    </lineage>
</organism>
<proteinExistence type="predicted"/>
<reference evidence="3" key="1">
    <citation type="submission" date="2021-01" db="EMBL/GenBank/DDBJ databases">
        <authorList>
            <person name="Corre E."/>
            <person name="Pelletier E."/>
            <person name="Niang G."/>
            <person name="Scheremetjew M."/>
            <person name="Finn R."/>
            <person name="Kale V."/>
            <person name="Holt S."/>
            <person name="Cochrane G."/>
            <person name="Meng A."/>
            <person name="Brown T."/>
            <person name="Cohen L."/>
        </authorList>
    </citation>
    <scope>NUCLEOTIDE SEQUENCE</scope>
    <source>
        <strain evidence="3">CCMP2084</strain>
    </source>
</reference>
<gene>
    <name evidence="3" type="ORF">ASEP1449_LOCUS9128</name>
</gene>
<dbReference type="GO" id="GO:0005524">
    <property type="term" value="F:ATP binding"/>
    <property type="evidence" value="ECO:0007669"/>
    <property type="project" value="InterPro"/>
</dbReference>
<dbReference type="Gene3D" id="1.10.510.10">
    <property type="entry name" value="Transferase(Phosphotransferase) domain 1"/>
    <property type="match status" value="1"/>
</dbReference>
<evidence type="ECO:0000259" key="2">
    <source>
        <dbReference type="PROSITE" id="PS50011"/>
    </source>
</evidence>